<dbReference type="Proteomes" id="UP000187203">
    <property type="component" value="Unassembled WGS sequence"/>
</dbReference>
<sequence length="364" mass="40577">MAKFSLNCPCLHKEESMMDGAFLASFLQLLFDRNRIASREVLDFIRGKKLTDHLLNTVLNDAEEKQITSLTVKKWVDELKDAVYDVMDEIATEAIKCRVEAAELKSSSISQLLLSDDSSSDRVCVIAIVGMGGVGKTTLAQLVYNDEIVKEHFDLAALICVSKEMDICRVTKSAASDCRDLINLLQIWDKREQDHCHNTNSKCCVDANCSNLSFDGVIRWQLIAKHAFGSQSSYAPWQLQVIGREIVRKCKGLPLAAKLLGCVLRSKTDAAEWTKLLQSTVQMVLAWVDFPVDVVGKLRAGFLDRKSMAEVSTHQSKYVFHLDLVKESLKPSRTPQDEDMQSGLMGGMNIESSLELLESKPLVG</sequence>
<dbReference type="Gene3D" id="3.40.50.300">
    <property type="entry name" value="P-loop containing nucleotide triphosphate hydrolases"/>
    <property type="match status" value="1"/>
</dbReference>
<dbReference type="SUPFAM" id="SSF52540">
    <property type="entry name" value="P-loop containing nucleoside triphosphate hydrolases"/>
    <property type="match status" value="1"/>
</dbReference>
<evidence type="ECO:0000256" key="3">
    <source>
        <dbReference type="ARBA" id="ARBA00022821"/>
    </source>
</evidence>
<evidence type="ECO:0000259" key="6">
    <source>
        <dbReference type="Pfam" id="PF18052"/>
    </source>
</evidence>
<feature type="domain" description="Disease resistance N-terminal" evidence="6">
    <location>
        <begin position="55"/>
        <end position="101"/>
    </location>
</feature>
<keyword evidence="4" id="KW-0067">ATP-binding</keyword>
<dbReference type="PRINTS" id="PR00364">
    <property type="entry name" value="DISEASERSIST"/>
</dbReference>
<dbReference type="GO" id="GO:0005524">
    <property type="term" value="F:ATP binding"/>
    <property type="evidence" value="ECO:0007669"/>
    <property type="project" value="UniProtKB-KW"/>
</dbReference>
<evidence type="ECO:0000313" key="8">
    <source>
        <dbReference type="Proteomes" id="UP000187203"/>
    </source>
</evidence>
<evidence type="ECO:0000256" key="2">
    <source>
        <dbReference type="ARBA" id="ARBA00022741"/>
    </source>
</evidence>
<evidence type="ECO:0000256" key="4">
    <source>
        <dbReference type="ARBA" id="ARBA00022840"/>
    </source>
</evidence>
<dbReference type="GO" id="GO:0043531">
    <property type="term" value="F:ADP binding"/>
    <property type="evidence" value="ECO:0007669"/>
    <property type="project" value="InterPro"/>
</dbReference>
<dbReference type="STRING" id="93759.A0A1R3HZW2"/>
<dbReference type="PANTHER" id="PTHR36766:SF40">
    <property type="entry name" value="DISEASE RESISTANCE PROTEIN RGA3"/>
    <property type="match status" value="1"/>
</dbReference>
<keyword evidence="3" id="KW-0611">Plant defense</keyword>
<dbReference type="PANTHER" id="PTHR36766">
    <property type="entry name" value="PLANT BROAD-SPECTRUM MILDEW RESISTANCE PROTEIN RPW8"/>
    <property type="match status" value="1"/>
</dbReference>
<dbReference type="EMBL" id="AWUE01019136">
    <property type="protein sequence ID" value="OMO75873.1"/>
    <property type="molecule type" value="Genomic_DNA"/>
</dbReference>
<name>A0A1R3HZW2_9ROSI</name>
<evidence type="ECO:0000259" key="5">
    <source>
        <dbReference type="Pfam" id="PF00931"/>
    </source>
</evidence>
<proteinExistence type="predicted"/>
<dbReference type="Gene3D" id="1.10.8.430">
    <property type="entry name" value="Helical domain of apoptotic protease-activating factors"/>
    <property type="match status" value="1"/>
</dbReference>
<keyword evidence="1" id="KW-0677">Repeat</keyword>
<reference evidence="8" key="1">
    <citation type="submission" date="2013-09" db="EMBL/GenBank/DDBJ databases">
        <title>Corchorus olitorius genome sequencing.</title>
        <authorList>
            <person name="Alam M."/>
            <person name="Haque M.S."/>
            <person name="Islam M.S."/>
            <person name="Emdad E.M."/>
            <person name="Islam M.M."/>
            <person name="Ahmed B."/>
            <person name="Halim A."/>
            <person name="Hossen Q.M.M."/>
            <person name="Hossain M.Z."/>
            <person name="Ahmed R."/>
            <person name="Khan M.M."/>
            <person name="Islam R."/>
            <person name="Rashid M.M."/>
            <person name="Khan S.A."/>
            <person name="Rahman M.S."/>
            <person name="Alam M."/>
            <person name="Yahiya A.S."/>
            <person name="Khan M.S."/>
            <person name="Azam M.S."/>
            <person name="Haque T."/>
            <person name="Lashkar M.Z.H."/>
            <person name="Akhand A.I."/>
            <person name="Morshed G."/>
            <person name="Roy S."/>
            <person name="Uddin K.S."/>
            <person name="Rabeya T."/>
            <person name="Hossain A.S."/>
            <person name="Chowdhury A."/>
            <person name="Snigdha A.R."/>
            <person name="Mortoza M.S."/>
            <person name="Matin S.A."/>
            <person name="Hoque S.M.E."/>
            <person name="Islam M.K."/>
            <person name="Roy D.K."/>
            <person name="Haider R."/>
            <person name="Moosa M.M."/>
            <person name="Elias S.M."/>
            <person name="Hasan A.M."/>
            <person name="Jahan S."/>
            <person name="Shafiuddin M."/>
            <person name="Mahmood N."/>
            <person name="Shommy N.S."/>
        </authorList>
    </citation>
    <scope>NUCLEOTIDE SEQUENCE [LARGE SCALE GENOMIC DNA]</scope>
    <source>
        <strain evidence="8">cv. O-4</strain>
    </source>
</reference>
<dbReference type="InterPro" id="IPR042197">
    <property type="entry name" value="Apaf_helical"/>
</dbReference>
<evidence type="ECO:0000313" key="7">
    <source>
        <dbReference type="EMBL" id="OMO75873.1"/>
    </source>
</evidence>
<dbReference type="InterPro" id="IPR002182">
    <property type="entry name" value="NB-ARC"/>
</dbReference>
<dbReference type="InterPro" id="IPR027417">
    <property type="entry name" value="P-loop_NTPase"/>
</dbReference>
<dbReference type="Pfam" id="PF18052">
    <property type="entry name" value="Rx_N"/>
    <property type="match status" value="1"/>
</dbReference>
<keyword evidence="8" id="KW-1185">Reference proteome</keyword>
<evidence type="ECO:0000256" key="1">
    <source>
        <dbReference type="ARBA" id="ARBA00022737"/>
    </source>
</evidence>
<dbReference type="GO" id="GO:0006952">
    <property type="term" value="P:defense response"/>
    <property type="evidence" value="ECO:0007669"/>
    <property type="project" value="UniProtKB-KW"/>
</dbReference>
<comment type="caution">
    <text evidence="7">The sequence shown here is derived from an EMBL/GenBank/DDBJ whole genome shotgun (WGS) entry which is preliminary data.</text>
</comment>
<keyword evidence="2" id="KW-0547">Nucleotide-binding</keyword>
<organism evidence="7 8">
    <name type="scientific">Corchorus olitorius</name>
    <dbReference type="NCBI Taxonomy" id="93759"/>
    <lineage>
        <taxon>Eukaryota</taxon>
        <taxon>Viridiplantae</taxon>
        <taxon>Streptophyta</taxon>
        <taxon>Embryophyta</taxon>
        <taxon>Tracheophyta</taxon>
        <taxon>Spermatophyta</taxon>
        <taxon>Magnoliopsida</taxon>
        <taxon>eudicotyledons</taxon>
        <taxon>Gunneridae</taxon>
        <taxon>Pentapetalae</taxon>
        <taxon>rosids</taxon>
        <taxon>malvids</taxon>
        <taxon>Malvales</taxon>
        <taxon>Malvaceae</taxon>
        <taxon>Grewioideae</taxon>
        <taxon>Apeibeae</taxon>
        <taxon>Corchorus</taxon>
    </lineage>
</organism>
<dbReference type="AlphaFoldDB" id="A0A1R3HZW2"/>
<feature type="domain" description="NB-ARC" evidence="5">
    <location>
        <begin position="111"/>
        <end position="176"/>
    </location>
</feature>
<gene>
    <name evidence="7" type="ORF">COLO4_25828</name>
</gene>
<dbReference type="Pfam" id="PF00931">
    <property type="entry name" value="NB-ARC"/>
    <property type="match status" value="1"/>
</dbReference>
<accession>A0A1R3HZW2</accession>
<protein>
    <submittedName>
        <fullName evidence="7">Disease resistance protein</fullName>
    </submittedName>
</protein>
<dbReference type="InterPro" id="IPR041118">
    <property type="entry name" value="Rx_N"/>
</dbReference>